<keyword evidence="3" id="KW-0812">Transmembrane</keyword>
<dbReference type="InterPro" id="IPR000160">
    <property type="entry name" value="GGDEF_dom"/>
</dbReference>
<keyword evidence="2" id="KW-0175">Coiled coil</keyword>
<organism evidence="5 6">
    <name type="scientific">Botrimarina hoheduenensis</name>
    <dbReference type="NCBI Taxonomy" id="2528000"/>
    <lineage>
        <taxon>Bacteria</taxon>
        <taxon>Pseudomonadati</taxon>
        <taxon>Planctomycetota</taxon>
        <taxon>Planctomycetia</taxon>
        <taxon>Pirellulales</taxon>
        <taxon>Lacipirellulaceae</taxon>
        <taxon>Botrimarina</taxon>
    </lineage>
</organism>
<dbReference type="PROSITE" id="PS50887">
    <property type="entry name" value="GGDEF"/>
    <property type="match status" value="2"/>
</dbReference>
<evidence type="ECO:0000256" key="3">
    <source>
        <dbReference type="SAM" id="Phobius"/>
    </source>
</evidence>
<dbReference type="GO" id="GO:0052621">
    <property type="term" value="F:diguanylate cyclase activity"/>
    <property type="evidence" value="ECO:0007669"/>
    <property type="project" value="UniProtKB-EC"/>
</dbReference>
<feature type="domain" description="GGDEF" evidence="4">
    <location>
        <begin position="179"/>
        <end position="311"/>
    </location>
</feature>
<dbReference type="RefSeq" id="WP_146574710.1">
    <property type="nucleotide sequence ID" value="NZ_SJPH01000005.1"/>
</dbReference>
<accession>A0A5C5VXW2</accession>
<reference evidence="5 6" key="1">
    <citation type="submission" date="2019-02" db="EMBL/GenBank/DDBJ databases">
        <title>Deep-cultivation of Planctomycetes and their phenomic and genomic characterization uncovers novel biology.</title>
        <authorList>
            <person name="Wiegand S."/>
            <person name="Jogler M."/>
            <person name="Boedeker C."/>
            <person name="Pinto D."/>
            <person name="Vollmers J."/>
            <person name="Rivas-Marin E."/>
            <person name="Kohn T."/>
            <person name="Peeters S.H."/>
            <person name="Heuer A."/>
            <person name="Rast P."/>
            <person name="Oberbeckmann S."/>
            <person name="Bunk B."/>
            <person name="Jeske O."/>
            <person name="Meyerdierks A."/>
            <person name="Storesund J.E."/>
            <person name="Kallscheuer N."/>
            <person name="Luecker S."/>
            <person name="Lage O.M."/>
            <person name="Pohl T."/>
            <person name="Merkel B.J."/>
            <person name="Hornburger P."/>
            <person name="Mueller R.-W."/>
            <person name="Bruemmer F."/>
            <person name="Labrenz M."/>
            <person name="Spormann A.M."/>
            <person name="Op Den Camp H."/>
            <person name="Overmann J."/>
            <person name="Amann R."/>
            <person name="Jetten M.S.M."/>
            <person name="Mascher T."/>
            <person name="Medema M.H."/>
            <person name="Devos D.P."/>
            <person name="Kaster A.-K."/>
            <person name="Ovreas L."/>
            <person name="Rohde M."/>
            <person name="Galperin M.Y."/>
            <person name="Jogler C."/>
        </authorList>
    </citation>
    <scope>NUCLEOTIDE SEQUENCE [LARGE SCALE GENOMIC DNA]</scope>
    <source>
        <strain evidence="5 6">Pla111</strain>
    </source>
</reference>
<feature type="domain" description="GGDEF" evidence="4">
    <location>
        <begin position="365"/>
        <end position="493"/>
    </location>
</feature>
<dbReference type="Proteomes" id="UP000318995">
    <property type="component" value="Unassembled WGS sequence"/>
</dbReference>
<dbReference type="FunFam" id="3.30.70.270:FF:000001">
    <property type="entry name" value="Diguanylate cyclase domain protein"/>
    <property type="match status" value="1"/>
</dbReference>
<dbReference type="InterPro" id="IPR043128">
    <property type="entry name" value="Rev_trsase/Diguanyl_cyclase"/>
</dbReference>
<dbReference type="SMART" id="SM00267">
    <property type="entry name" value="GGDEF"/>
    <property type="match status" value="2"/>
</dbReference>
<dbReference type="CDD" id="cd01949">
    <property type="entry name" value="GGDEF"/>
    <property type="match status" value="1"/>
</dbReference>
<dbReference type="EC" id="2.7.7.65" evidence="1"/>
<dbReference type="PANTHER" id="PTHR45138">
    <property type="entry name" value="REGULATORY COMPONENTS OF SENSORY TRANSDUCTION SYSTEM"/>
    <property type="match status" value="1"/>
</dbReference>
<dbReference type="OrthoDB" id="243535at2"/>
<keyword evidence="6" id="KW-1185">Reference proteome</keyword>
<dbReference type="NCBIfam" id="TIGR00254">
    <property type="entry name" value="GGDEF"/>
    <property type="match status" value="2"/>
</dbReference>
<dbReference type="InterPro" id="IPR050469">
    <property type="entry name" value="Diguanylate_Cyclase"/>
</dbReference>
<evidence type="ECO:0000259" key="4">
    <source>
        <dbReference type="PROSITE" id="PS50887"/>
    </source>
</evidence>
<dbReference type="PANTHER" id="PTHR45138:SF24">
    <property type="entry name" value="DIGUANYLATE CYCLASE DGCC-RELATED"/>
    <property type="match status" value="1"/>
</dbReference>
<sequence length="493" mass="53291">MELLANSHTSLALVNLVFAVVALGVGFAAGAWVFGKQGNLAKPDAPTAEPENDAAEKQLELERTMLASDRLRDLAQGVASDVDAHSISIGKIEAAMSAARDSGSASEADVLQAIESISLANGALQQKLAAAEAQIKTQAEQIRTHESEARTDSLTNLANRRAFDDELTRRFSEWRRKGTSFSLLIMDVDHFKKFNDTHGHQAGDEVLRKVGAALRECCRDMDIPCRYGGEEFAVVMPSTTAADGTVLAERVRNYVEAMQVPFEGKMLRVTMSLGLAQANAADDPTGLIRRADAALYAAKAAGRNNTHLHDGQVSVPLQALPKKAENPAEFDQDATPTVVLDALPNRTKFLEDLRLEVKNACENRAPLTLLTAELEGYSTLVEEFGPAVAKLTLDSVAQFLDSALRERDRLSRLSEAQFVVLMPLTTTEEARAMGDRIAAALAECSVPLGDRSLRLMTRTGVTSKTPHDTAVTLMQRAEESLGVALKKRSLAEV</sequence>
<dbReference type="AlphaFoldDB" id="A0A5C5VXW2"/>
<evidence type="ECO:0000313" key="5">
    <source>
        <dbReference type="EMBL" id="TWT42835.1"/>
    </source>
</evidence>
<proteinExistence type="predicted"/>
<evidence type="ECO:0000313" key="6">
    <source>
        <dbReference type="Proteomes" id="UP000318995"/>
    </source>
</evidence>
<name>A0A5C5VXW2_9BACT</name>
<dbReference type="SUPFAM" id="SSF55073">
    <property type="entry name" value="Nucleotide cyclase"/>
    <property type="match status" value="2"/>
</dbReference>
<feature type="coiled-coil region" evidence="2">
    <location>
        <begin position="114"/>
        <end position="148"/>
    </location>
</feature>
<gene>
    <name evidence="5" type="primary">pleD_3</name>
    <name evidence="5" type="ORF">Pla111_24710</name>
</gene>
<dbReference type="EMBL" id="SJPH01000005">
    <property type="protein sequence ID" value="TWT42835.1"/>
    <property type="molecule type" value="Genomic_DNA"/>
</dbReference>
<feature type="transmembrane region" description="Helical" evidence="3">
    <location>
        <begin position="12"/>
        <end position="34"/>
    </location>
</feature>
<evidence type="ECO:0000256" key="2">
    <source>
        <dbReference type="SAM" id="Coils"/>
    </source>
</evidence>
<keyword evidence="3" id="KW-0472">Membrane</keyword>
<keyword evidence="3" id="KW-1133">Transmembrane helix</keyword>
<evidence type="ECO:0000256" key="1">
    <source>
        <dbReference type="ARBA" id="ARBA00012528"/>
    </source>
</evidence>
<comment type="caution">
    <text evidence="5">The sequence shown here is derived from an EMBL/GenBank/DDBJ whole genome shotgun (WGS) entry which is preliminary data.</text>
</comment>
<protein>
    <recommendedName>
        <fullName evidence="1">diguanylate cyclase</fullName>
        <ecNumber evidence="1">2.7.7.65</ecNumber>
    </recommendedName>
</protein>
<dbReference type="Pfam" id="PF00990">
    <property type="entry name" value="GGDEF"/>
    <property type="match status" value="2"/>
</dbReference>
<dbReference type="InterPro" id="IPR029787">
    <property type="entry name" value="Nucleotide_cyclase"/>
</dbReference>
<dbReference type="Gene3D" id="3.30.70.270">
    <property type="match status" value="2"/>
</dbReference>